<dbReference type="InterPro" id="IPR000182">
    <property type="entry name" value="GNAT_dom"/>
</dbReference>
<dbReference type="PROSITE" id="PS51186">
    <property type="entry name" value="GNAT"/>
    <property type="match status" value="1"/>
</dbReference>
<dbReference type="OrthoDB" id="9799321at2"/>
<gene>
    <name evidence="1" type="ORF">FH608_040705</name>
</gene>
<dbReference type="PANTHER" id="PTHR43792:SF16">
    <property type="entry name" value="N-ACETYLTRANSFERASE DOMAIN-CONTAINING PROTEIN"/>
    <property type="match status" value="1"/>
</dbReference>
<comment type="caution">
    <text evidence="1">The sequence shown here is derived from an EMBL/GenBank/DDBJ whole genome shotgun (WGS) entry which is preliminary data.</text>
</comment>
<evidence type="ECO:0000313" key="1">
    <source>
        <dbReference type="EMBL" id="KAB8189165.1"/>
    </source>
</evidence>
<dbReference type="AlphaFoldDB" id="A0A5C4VJU8"/>
<dbReference type="Pfam" id="PF13302">
    <property type="entry name" value="Acetyltransf_3"/>
    <property type="match status" value="1"/>
</dbReference>
<dbReference type="RefSeq" id="WP_139635763.1">
    <property type="nucleotide sequence ID" value="NZ_VDLX02000021.1"/>
</dbReference>
<proteinExistence type="predicted"/>
<organism evidence="1 2">
    <name type="scientific">Nonomuraea phyllanthi</name>
    <dbReference type="NCBI Taxonomy" id="2219224"/>
    <lineage>
        <taxon>Bacteria</taxon>
        <taxon>Bacillati</taxon>
        <taxon>Actinomycetota</taxon>
        <taxon>Actinomycetes</taxon>
        <taxon>Streptosporangiales</taxon>
        <taxon>Streptosporangiaceae</taxon>
        <taxon>Nonomuraea</taxon>
    </lineage>
</organism>
<keyword evidence="1" id="KW-0808">Transferase</keyword>
<dbReference type="Gene3D" id="3.40.630.30">
    <property type="match status" value="1"/>
</dbReference>
<dbReference type="Proteomes" id="UP000312512">
    <property type="component" value="Unassembled WGS sequence"/>
</dbReference>
<accession>A0A5C4VJU8</accession>
<evidence type="ECO:0000313" key="2">
    <source>
        <dbReference type="Proteomes" id="UP000312512"/>
    </source>
</evidence>
<keyword evidence="2" id="KW-1185">Reference proteome</keyword>
<dbReference type="InterPro" id="IPR016181">
    <property type="entry name" value="Acyl_CoA_acyltransferase"/>
</dbReference>
<protein>
    <submittedName>
        <fullName evidence="1">GNAT family N-acetyltransferase</fullName>
    </submittedName>
</protein>
<dbReference type="EMBL" id="VDLX02000021">
    <property type="protein sequence ID" value="KAB8189165.1"/>
    <property type="molecule type" value="Genomic_DNA"/>
</dbReference>
<dbReference type="GO" id="GO:0016747">
    <property type="term" value="F:acyltransferase activity, transferring groups other than amino-acyl groups"/>
    <property type="evidence" value="ECO:0007669"/>
    <property type="project" value="InterPro"/>
</dbReference>
<sequence>MQIDFSRFSEPADTEGLVEFLTGEEWPFHAGIPDAEATRKRAVDGLYDNEESRTFWILTDDGRRAGLVRLQDLTDDTPMFDLRVAKAWRGRGLGTAAVSWLTSYLFKEFPEITRIEGSTRQDNRAMRAVFRKCGYVKESHYREAWPSPDGTCHDSIGYAILRRDWVSGTVTVPDWNDEPGV</sequence>
<reference evidence="1 2" key="1">
    <citation type="submission" date="2019-10" db="EMBL/GenBank/DDBJ databases">
        <title>Nonomuraea sp. nov., isolated from Phyllanthus amarus.</title>
        <authorList>
            <person name="Klykleung N."/>
            <person name="Tanasupawat S."/>
        </authorList>
    </citation>
    <scope>NUCLEOTIDE SEQUENCE [LARGE SCALE GENOMIC DNA]</scope>
    <source>
        <strain evidence="1 2">PA1-10</strain>
    </source>
</reference>
<name>A0A5C4VJU8_9ACTN</name>
<dbReference type="SUPFAM" id="SSF55729">
    <property type="entry name" value="Acyl-CoA N-acyltransferases (Nat)"/>
    <property type="match status" value="1"/>
</dbReference>
<dbReference type="PANTHER" id="PTHR43792">
    <property type="entry name" value="GNAT FAMILY, PUTATIVE (AFU_ORTHOLOGUE AFUA_3G00765)-RELATED-RELATED"/>
    <property type="match status" value="1"/>
</dbReference>
<dbReference type="InterPro" id="IPR051531">
    <property type="entry name" value="N-acetyltransferase"/>
</dbReference>
<dbReference type="CDD" id="cd04301">
    <property type="entry name" value="NAT_SF"/>
    <property type="match status" value="1"/>
</dbReference>